<dbReference type="RefSeq" id="WP_038245629.1">
    <property type="nucleotide sequence ID" value="NZ_BNER01000006.1"/>
</dbReference>
<feature type="transmembrane region" description="Helical" evidence="1">
    <location>
        <begin position="6"/>
        <end position="26"/>
    </location>
</feature>
<proteinExistence type="predicted"/>
<gene>
    <name evidence="2" type="ORF">BN990_02981</name>
</gene>
<dbReference type="STRING" id="1462526.BN990_02981"/>
<keyword evidence="1" id="KW-1133">Transmembrane helix</keyword>
<evidence type="ECO:0000256" key="1">
    <source>
        <dbReference type="SAM" id="Phobius"/>
    </source>
</evidence>
<dbReference type="AlphaFoldDB" id="A0A024QDS8"/>
<keyword evidence="1" id="KW-0812">Transmembrane</keyword>
<protein>
    <submittedName>
        <fullName evidence="2">Uncharacterized protein</fullName>
    </submittedName>
</protein>
<accession>A0A024QDS8</accession>
<sequence length="104" mass="11984">MHKSYVSYTLVILFAAIFISGCSSMMDEPNRIHSVGMVQTDSNTDQAWNDTNVYFREHLTTERAITEAVEEFLNHAAIREIPPRLRKELKKIINDYRGANLLPQ</sequence>
<evidence type="ECO:0000313" key="2">
    <source>
        <dbReference type="EMBL" id="CDQ40654.1"/>
    </source>
</evidence>
<dbReference type="EMBL" id="CCDP010000002">
    <property type="protein sequence ID" value="CDQ40654.1"/>
    <property type="molecule type" value="Genomic_DNA"/>
</dbReference>
<dbReference type="Proteomes" id="UP000028875">
    <property type="component" value="Unassembled WGS sequence"/>
</dbReference>
<keyword evidence="1" id="KW-0472">Membrane</keyword>
<reference evidence="3" key="2">
    <citation type="submission" date="2014-05" db="EMBL/GenBank/DDBJ databases">
        <title>Draft genome sequence of Virgibacillus massiliensis Vm-5.</title>
        <authorList>
            <person name="Khelaifia S."/>
            <person name="Croce O."/>
            <person name="Lagier J.C."/>
            <person name="Raoult D."/>
        </authorList>
    </citation>
    <scope>NUCLEOTIDE SEQUENCE [LARGE SCALE GENOMIC DNA]</scope>
    <source>
        <strain evidence="3">Vm-5</strain>
    </source>
</reference>
<name>A0A024QDS8_9BACI</name>
<evidence type="ECO:0000313" key="3">
    <source>
        <dbReference type="Proteomes" id="UP000028875"/>
    </source>
</evidence>
<organism evidence="2 3">
    <name type="scientific">Virgibacillus massiliensis</name>
    <dbReference type="NCBI Taxonomy" id="1462526"/>
    <lineage>
        <taxon>Bacteria</taxon>
        <taxon>Bacillati</taxon>
        <taxon>Bacillota</taxon>
        <taxon>Bacilli</taxon>
        <taxon>Bacillales</taxon>
        <taxon>Bacillaceae</taxon>
        <taxon>Virgibacillus</taxon>
    </lineage>
</organism>
<keyword evidence="3" id="KW-1185">Reference proteome</keyword>
<dbReference type="PROSITE" id="PS51257">
    <property type="entry name" value="PROKAR_LIPOPROTEIN"/>
    <property type="match status" value="1"/>
</dbReference>
<comment type="caution">
    <text evidence="2">The sequence shown here is derived from an EMBL/GenBank/DDBJ whole genome shotgun (WGS) entry which is preliminary data.</text>
</comment>
<reference evidence="2 3" key="1">
    <citation type="submission" date="2014-03" db="EMBL/GenBank/DDBJ databases">
        <authorList>
            <person name="Urmite Genomes U."/>
        </authorList>
    </citation>
    <scope>NUCLEOTIDE SEQUENCE [LARGE SCALE GENOMIC DNA]</scope>
    <source>
        <strain evidence="2 3">Vm-5</strain>
    </source>
</reference>